<reference evidence="8 10" key="1">
    <citation type="submission" date="2015-02" db="EMBL/GenBank/DDBJ databases">
        <authorList>
            <person name="Chooi Y.-H."/>
        </authorList>
    </citation>
    <scope>NUCLEOTIDE SEQUENCE [LARGE SCALE GENOMIC DNA]</scope>
    <source>
        <strain evidence="8">E3</strain>
    </source>
</reference>
<reference evidence="9 11" key="2">
    <citation type="submission" date="2018-03" db="EMBL/GenBank/DDBJ databases">
        <authorList>
            <person name="Fogelqvist J."/>
        </authorList>
    </citation>
    <scope>NUCLEOTIDE SEQUENCE [LARGE SCALE GENOMIC DNA]</scope>
</reference>
<evidence type="ECO:0000256" key="5">
    <source>
        <dbReference type="PROSITE-ProRule" id="PRU00175"/>
    </source>
</evidence>
<dbReference type="GO" id="GO:0005737">
    <property type="term" value="C:cytoplasm"/>
    <property type="evidence" value="ECO:0007669"/>
    <property type="project" value="TreeGrafter"/>
</dbReference>
<dbReference type="GO" id="GO:0061630">
    <property type="term" value="F:ubiquitin protein ligase activity"/>
    <property type="evidence" value="ECO:0007669"/>
    <property type="project" value="TreeGrafter"/>
</dbReference>
<dbReference type="SMART" id="SM00184">
    <property type="entry name" value="RING"/>
    <property type="match status" value="2"/>
</dbReference>
<keyword evidence="9" id="KW-0496">Mitochondrion</keyword>
<keyword evidence="4" id="KW-0862">Zinc</keyword>
<feature type="compositionally biased region" description="Basic and acidic residues" evidence="6">
    <location>
        <begin position="167"/>
        <end position="178"/>
    </location>
</feature>
<keyword evidence="10" id="KW-1185">Reference proteome</keyword>
<dbReference type="GO" id="GO:0008270">
    <property type="term" value="F:zinc ion binding"/>
    <property type="evidence" value="ECO:0007669"/>
    <property type="project" value="UniProtKB-KW"/>
</dbReference>
<feature type="compositionally biased region" description="Low complexity" evidence="6">
    <location>
        <begin position="192"/>
        <end position="204"/>
    </location>
</feature>
<organism evidence="8 10">
    <name type="scientific">Plasmodiophora brassicae</name>
    <name type="common">Clubroot disease agent</name>
    <dbReference type="NCBI Taxonomy" id="37360"/>
    <lineage>
        <taxon>Eukaryota</taxon>
        <taxon>Sar</taxon>
        <taxon>Rhizaria</taxon>
        <taxon>Endomyxa</taxon>
        <taxon>Phytomyxea</taxon>
        <taxon>Plasmodiophorida</taxon>
        <taxon>Plasmodiophoridae</taxon>
        <taxon>Plasmodiophora</taxon>
    </lineage>
</organism>
<keyword evidence="3 5" id="KW-0863">Zinc-finger</keyword>
<dbReference type="Pfam" id="PF13920">
    <property type="entry name" value="zf-C3HC4_3"/>
    <property type="match status" value="1"/>
</dbReference>
<dbReference type="AlphaFoldDB" id="A0A0G4J0A6"/>
<dbReference type="InterPro" id="IPR001841">
    <property type="entry name" value="Znf_RING"/>
</dbReference>
<dbReference type="Proteomes" id="UP000290189">
    <property type="component" value="Unassembled WGS sequence"/>
</dbReference>
<evidence type="ECO:0000313" key="10">
    <source>
        <dbReference type="Proteomes" id="UP000039324"/>
    </source>
</evidence>
<feature type="region of interest" description="Disordered" evidence="6">
    <location>
        <begin position="149"/>
        <end position="267"/>
    </location>
</feature>
<protein>
    <recommendedName>
        <fullName evidence="7">RING-type domain-containing protein</fullName>
    </recommendedName>
</protein>
<dbReference type="SUPFAM" id="SSF57850">
    <property type="entry name" value="RING/U-box"/>
    <property type="match status" value="1"/>
</dbReference>
<evidence type="ECO:0000259" key="7">
    <source>
        <dbReference type="PROSITE" id="PS50089"/>
    </source>
</evidence>
<dbReference type="Gene3D" id="3.30.40.10">
    <property type="entry name" value="Zinc/RING finger domain, C3HC4 (zinc finger)"/>
    <property type="match status" value="2"/>
</dbReference>
<sequence length="426" mass="47623">MRPGRDTAPASDAAPQDPDSFGGFVRNMLAGIMLPGGDRRQPDRVPAQINLMLQQVWIAAEEMAADDDGPPPASDAAIDSLLEVVIGENTARVADDDCVVCRDAFKIGQSARELPCRHLFHSDCIVPWLKTRNTCPICRHELPTDGDLFDGVHDDENADGNVQPGRQWDRRERSPASHDDDDDDEERHEASDSMPSLCSSSDVDMYTDDYDNDDLVDDDDDEDDEDDDDDDEEDDDDEDYDDSDEYCSSCGAANETHEARRDDEPRRHVVAARGDVDHQQRRPSNHHPTGTVRLHARLRAMQGRVRRAEDRAALLEGDFRILHTMSAGELRSLERQQVRALRRTRQALESALASQAPLCVLCRRLPIQVAFRPCNCACVCHECADSQRTVHCPVCNANVLGRAEFRFPYARGRPAPRGRHGHPRSG</sequence>
<dbReference type="EMBL" id="OVEO01000004">
    <property type="protein sequence ID" value="SPQ95275.1"/>
    <property type="molecule type" value="Genomic_DNA"/>
</dbReference>
<keyword evidence="2" id="KW-0479">Metal-binding</keyword>
<geneLocation type="mitochondrion" evidence="9"/>
<dbReference type="FunFam" id="3.30.40.10:FF:000022">
    <property type="entry name" value="E3 ubiquitin-protein ligase RING1-like"/>
    <property type="match status" value="1"/>
</dbReference>
<evidence type="ECO:0000313" key="9">
    <source>
        <dbReference type="EMBL" id="SPQ95275.1"/>
    </source>
</evidence>
<evidence type="ECO:0000256" key="1">
    <source>
        <dbReference type="ARBA" id="ARBA00022679"/>
    </source>
</evidence>
<evidence type="ECO:0000313" key="11">
    <source>
        <dbReference type="Proteomes" id="UP000290189"/>
    </source>
</evidence>
<accession>A0A0G4J0A6</accession>
<evidence type="ECO:0000256" key="2">
    <source>
        <dbReference type="ARBA" id="ARBA00022723"/>
    </source>
</evidence>
<dbReference type="Proteomes" id="UP000039324">
    <property type="component" value="Unassembled WGS sequence"/>
</dbReference>
<dbReference type="PANTHER" id="PTHR15710">
    <property type="entry name" value="E3 UBIQUITIN-PROTEIN LIGASE PRAJA"/>
    <property type="match status" value="1"/>
</dbReference>
<keyword evidence="1" id="KW-0808">Transferase</keyword>
<dbReference type="OrthoDB" id="21204at2759"/>
<proteinExistence type="predicted"/>
<feature type="compositionally biased region" description="Acidic residues" evidence="6">
    <location>
        <begin position="205"/>
        <end position="245"/>
    </location>
</feature>
<evidence type="ECO:0000256" key="6">
    <source>
        <dbReference type="SAM" id="MobiDB-lite"/>
    </source>
</evidence>
<feature type="domain" description="RING-type" evidence="7">
    <location>
        <begin position="98"/>
        <end position="139"/>
    </location>
</feature>
<feature type="compositionally biased region" description="Basic and acidic residues" evidence="6">
    <location>
        <begin position="255"/>
        <end position="267"/>
    </location>
</feature>
<dbReference type="InterPro" id="IPR013083">
    <property type="entry name" value="Znf_RING/FYVE/PHD"/>
</dbReference>
<dbReference type="PROSITE" id="PS50089">
    <property type="entry name" value="ZF_RING_2"/>
    <property type="match status" value="1"/>
</dbReference>
<dbReference type="Pfam" id="PF13639">
    <property type="entry name" value="zf-RING_2"/>
    <property type="match status" value="1"/>
</dbReference>
<evidence type="ECO:0000313" key="8">
    <source>
        <dbReference type="EMBL" id="CEP01015.1"/>
    </source>
</evidence>
<gene>
    <name evidence="8" type="ORF">PBRA_008327</name>
    <name evidence="9" type="ORF">PLBR_LOCUS2490</name>
</gene>
<feature type="region of interest" description="Disordered" evidence="6">
    <location>
        <begin position="1"/>
        <end position="20"/>
    </location>
</feature>
<feature type="compositionally biased region" description="Low complexity" evidence="6">
    <location>
        <begin position="1"/>
        <end position="19"/>
    </location>
</feature>
<dbReference type="EMBL" id="CDSF01000106">
    <property type="protein sequence ID" value="CEP01015.1"/>
    <property type="molecule type" value="Genomic_DNA"/>
</dbReference>
<name>A0A0G4J0A6_PLABS</name>
<dbReference type="GO" id="GO:0016567">
    <property type="term" value="P:protein ubiquitination"/>
    <property type="evidence" value="ECO:0007669"/>
    <property type="project" value="TreeGrafter"/>
</dbReference>
<evidence type="ECO:0000256" key="4">
    <source>
        <dbReference type="ARBA" id="ARBA00022833"/>
    </source>
</evidence>
<dbReference type="PANTHER" id="PTHR15710:SF217">
    <property type="entry name" value="E3 UBIQUITIN-PROTEIN LIGASE RDUF2"/>
    <property type="match status" value="1"/>
</dbReference>
<dbReference type="STRING" id="37360.A0A0G4J0A6"/>
<evidence type="ECO:0000256" key="3">
    <source>
        <dbReference type="ARBA" id="ARBA00022771"/>
    </source>
</evidence>